<name>A0A1J1HPF3_9DIPT</name>
<dbReference type="Proteomes" id="UP000183832">
    <property type="component" value="Unassembled WGS sequence"/>
</dbReference>
<accession>A0A1J1HPF3</accession>
<evidence type="ECO:0000313" key="1">
    <source>
        <dbReference type="EMBL" id="CRK89927.1"/>
    </source>
</evidence>
<organism evidence="1 2">
    <name type="scientific">Clunio marinus</name>
    <dbReference type="NCBI Taxonomy" id="568069"/>
    <lineage>
        <taxon>Eukaryota</taxon>
        <taxon>Metazoa</taxon>
        <taxon>Ecdysozoa</taxon>
        <taxon>Arthropoda</taxon>
        <taxon>Hexapoda</taxon>
        <taxon>Insecta</taxon>
        <taxon>Pterygota</taxon>
        <taxon>Neoptera</taxon>
        <taxon>Endopterygota</taxon>
        <taxon>Diptera</taxon>
        <taxon>Nematocera</taxon>
        <taxon>Chironomoidea</taxon>
        <taxon>Chironomidae</taxon>
        <taxon>Clunio</taxon>
    </lineage>
</organism>
<keyword evidence="2" id="KW-1185">Reference proteome</keyword>
<dbReference type="AlphaFoldDB" id="A0A1J1HPF3"/>
<proteinExistence type="predicted"/>
<reference evidence="1 2" key="1">
    <citation type="submission" date="2015-04" db="EMBL/GenBank/DDBJ databases">
        <authorList>
            <person name="Syromyatnikov M.Y."/>
            <person name="Popov V.N."/>
        </authorList>
    </citation>
    <scope>NUCLEOTIDE SEQUENCE [LARGE SCALE GENOMIC DNA]</scope>
</reference>
<sequence length="124" mass="14437">MAFLVAVVASARGYSPELFTNNNIYSTDDLQQERETRNQLKETFGYGFLIFQHSVRLHEGRRSISCEHMLMFDEKSTIEYCLPRVKGTIYLHKTIEHCCSNEMMSDVSVRSEECVIRHDDPLKI</sequence>
<protein>
    <submittedName>
        <fullName evidence="1">CLUMA_CG003658, isoform A</fullName>
    </submittedName>
</protein>
<dbReference type="EMBL" id="CVRI01000015">
    <property type="protein sequence ID" value="CRK89927.1"/>
    <property type="molecule type" value="Genomic_DNA"/>
</dbReference>
<gene>
    <name evidence="1" type="ORF">CLUMA_CG003658</name>
</gene>
<evidence type="ECO:0000313" key="2">
    <source>
        <dbReference type="Proteomes" id="UP000183832"/>
    </source>
</evidence>